<sequence length="98" mass="10756">MNIVKGSIPAGGRFSVVTDQNENAVTLVMQKCKAHDDGLYTLTVENKHGKDSASVKLLVTSEVGLDFRSMLKHRVAVPFDAETKPKPSACEEKWKRLG</sequence>
<proteinExistence type="predicted"/>
<feature type="domain" description="Immunoglobulin I-set" evidence="1">
    <location>
        <begin position="17"/>
        <end position="59"/>
    </location>
</feature>
<dbReference type="InterPro" id="IPR013783">
    <property type="entry name" value="Ig-like_fold"/>
</dbReference>
<dbReference type="SUPFAM" id="SSF48726">
    <property type="entry name" value="Immunoglobulin"/>
    <property type="match status" value="1"/>
</dbReference>
<dbReference type="Proteomes" id="UP000271098">
    <property type="component" value="Unassembled WGS sequence"/>
</dbReference>
<keyword evidence="3" id="KW-1185">Reference proteome</keyword>
<evidence type="ECO:0000259" key="1">
    <source>
        <dbReference type="Pfam" id="PF07679"/>
    </source>
</evidence>
<dbReference type="WBParaSite" id="GPUH_0000491701-mRNA-1">
    <property type="protein sequence ID" value="GPUH_0000491701-mRNA-1"/>
    <property type="gene ID" value="GPUH_0000491701"/>
</dbReference>
<reference evidence="4" key="1">
    <citation type="submission" date="2016-06" db="UniProtKB">
        <authorList>
            <consortium name="WormBaseParasite"/>
        </authorList>
    </citation>
    <scope>IDENTIFICATION</scope>
</reference>
<gene>
    <name evidence="2" type="ORF">GPUH_LOCUS4911</name>
</gene>
<dbReference type="AlphaFoldDB" id="A0A183D869"/>
<evidence type="ECO:0000313" key="3">
    <source>
        <dbReference type="Proteomes" id="UP000271098"/>
    </source>
</evidence>
<dbReference type="InterPro" id="IPR013098">
    <property type="entry name" value="Ig_I-set"/>
</dbReference>
<accession>A0A183D869</accession>
<dbReference type="InterPro" id="IPR036179">
    <property type="entry name" value="Ig-like_dom_sf"/>
</dbReference>
<reference evidence="2 3" key="2">
    <citation type="submission" date="2018-11" db="EMBL/GenBank/DDBJ databases">
        <authorList>
            <consortium name="Pathogen Informatics"/>
        </authorList>
    </citation>
    <scope>NUCLEOTIDE SEQUENCE [LARGE SCALE GENOMIC DNA]</scope>
</reference>
<evidence type="ECO:0000313" key="4">
    <source>
        <dbReference type="WBParaSite" id="GPUH_0000491701-mRNA-1"/>
    </source>
</evidence>
<evidence type="ECO:0000313" key="2">
    <source>
        <dbReference type="EMBL" id="VDK48065.1"/>
    </source>
</evidence>
<dbReference type="Pfam" id="PF07679">
    <property type="entry name" value="I-set"/>
    <property type="match status" value="1"/>
</dbReference>
<dbReference type="EMBL" id="UYRT01009775">
    <property type="protein sequence ID" value="VDK48065.1"/>
    <property type="molecule type" value="Genomic_DNA"/>
</dbReference>
<name>A0A183D869_9BILA</name>
<dbReference type="Gene3D" id="2.60.40.10">
    <property type="entry name" value="Immunoglobulins"/>
    <property type="match status" value="1"/>
</dbReference>
<organism evidence="4">
    <name type="scientific">Gongylonema pulchrum</name>
    <dbReference type="NCBI Taxonomy" id="637853"/>
    <lineage>
        <taxon>Eukaryota</taxon>
        <taxon>Metazoa</taxon>
        <taxon>Ecdysozoa</taxon>
        <taxon>Nematoda</taxon>
        <taxon>Chromadorea</taxon>
        <taxon>Rhabditida</taxon>
        <taxon>Spirurina</taxon>
        <taxon>Spiruromorpha</taxon>
        <taxon>Spiruroidea</taxon>
        <taxon>Gongylonematidae</taxon>
        <taxon>Gongylonema</taxon>
    </lineage>
</organism>
<protein>
    <submittedName>
        <fullName evidence="4">I-set domain-containing protein</fullName>
    </submittedName>
</protein>
<dbReference type="OrthoDB" id="504170at2759"/>